<comment type="similarity">
    <text evidence="3">Belongs to the bacterial ribosomal protein bS16 family.</text>
</comment>
<dbReference type="Gene3D" id="3.30.1320.10">
    <property type="match status" value="1"/>
</dbReference>
<dbReference type="NCBIfam" id="TIGR00002">
    <property type="entry name" value="S16"/>
    <property type="match status" value="1"/>
</dbReference>
<dbReference type="GO" id="GO:0006412">
    <property type="term" value="P:translation"/>
    <property type="evidence" value="ECO:0007669"/>
    <property type="project" value="UniProtKB-UniRule"/>
</dbReference>
<dbReference type="Pfam" id="PF00886">
    <property type="entry name" value="Ribosomal_S16"/>
    <property type="match status" value="1"/>
</dbReference>
<sequence length="88" mass="9829">MVKIRLMRIGGKHKPFYRLVIADSRAPRTGRYIESIGYYNPTTEPSTIKIDEAKAQAWLRKGARPSDAARVLLEKTGVLQRAGSASRS</sequence>
<organism evidence="4 5">
    <name type="scientific">Candidatus Segetimicrobium genomatis</name>
    <dbReference type="NCBI Taxonomy" id="2569760"/>
    <lineage>
        <taxon>Bacteria</taxon>
        <taxon>Bacillati</taxon>
        <taxon>Candidatus Sysuimicrobiota</taxon>
        <taxon>Candidatus Sysuimicrobiia</taxon>
        <taxon>Candidatus Sysuimicrobiales</taxon>
        <taxon>Candidatus Segetimicrobiaceae</taxon>
        <taxon>Candidatus Segetimicrobium</taxon>
    </lineage>
</organism>
<evidence type="ECO:0000256" key="1">
    <source>
        <dbReference type="ARBA" id="ARBA00022980"/>
    </source>
</evidence>
<dbReference type="SUPFAM" id="SSF54565">
    <property type="entry name" value="Ribosomal protein S16"/>
    <property type="match status" value="1"/>
</dbReference>
<dbReference type="PANTHER" id="PTHR12919">
    <property type="entry name" value="30S RIBOSOMAL PROTEIN S16"/>
    <property type="match status" value="1"/>
</dbReference>
<dbReference type="Proteomes" id="UP000318834">
    <property type="component" value="Unassembled WGS sequence"/>
</dbReference>
<evidence type="ECO:0000313" key="5">
    <source>
        <dbReference type="Proteomes" id="UP000318834"/>
    </source>
</evidence>
<name>A0A537IW87_9BACT</name>
<evidence type="ECO:0000313" key="4">
    <source>
        <dbReference type="EMBL" id="TMI75545.1"/>
    </source>
</evidence>
<dbReference type="InterPro" id="IPR023803">
    <property type="entry name" value="Ribosomal_bS16_dom_sf"/>
</dbReference>
<evidence type="ECO:0000256" key="2">
    <source>
        <dbReference type="ARBA" id="ARBA00023274"/>
    </source>
</evidence>
<keyword evidence="1 3" id="KW-0689">Ribosomal protein</keyword>
<proteinExistence type="inferred from homology"/>
<dbReference type="GO" id="GO:0003735">
    <property type="term" value="F:structural constituent of ribosome"/>
    <property type="evidence" value="ECO:0007669"/>
    <property type="project" value="InterPro"/>
</dbReference>
<evidence type="ECO:0000256" key="3">
    <source>
        <dbReference type="HAMAP-Rule" id="MF_00385"/>
    </source>
</evidence>
<protein>
    <recommendedName>
        <fullName evidence="3">Small ribosomal subunit protein bS16</fullName>
    </recommendedName>
</protein>
<gene>
    <name evidence="3 4" type="primary">rpsP</name>
    <name evidence="4" type="ORF">E6H05_06335</name>
</gene>
<dbReference type="GO" id="GO:0015935">
    <property type="term" value="C:small ribosomal subunit"/>
    <property type="evidence" value="ECO:0007669"/>
    <property type="project" value="TreeGrafter"/>
</dbReference>
<accession>A0A537IW87</accession>
<dbReference type="AlphaFoldDB" id="A0A537IW87"/>
<dbReference type="EMBL" id="VBAP01000043">
    <property type="protein sequence ID" value="TMI75545.1"/>
    <property type="molecule type" value="Genomic_DNA"/>
</dbReference>
<reference evidence="4 5" key="1">
    <citation type="journal article" date="2019" name="Nat. Microbiol.">
        <title>Mediterranean grassland soil C-N compound turnover is dependent on rainfall and depth, and is mediated by genomically divergent microorganisms.</title>
        <authorList>
            <person name="Diamond S."/>
            <person name="Andeer P.F."/>
            <person name="Li Z."/>
            <person name="Crits-Christoph A."/>
            <person name="Burstein D."/>
            <person name="Anantharaman K."/>
            <person name="Lane K.R."/>
            <person name="Thomas B.C."/>
            <person name="Pan C."/>
            <person name="Northen T.R."/>
            <person name="Banfield J.F."/>
        </authorList>
    </citation>
    <scope>NUCLEOTIDE SEQUENCE [LARGE SCALE GENOMIC DNA]</scope>
    <source>
        <strain evidence="4">NP_8</strain>
    </source>
</reference>
<dbReference type="HAMAP" id="MF_00385">
    <property type="entry name" value="Ribosomal_bS16"/>
    <property type="match status" value="1"/>
</dbReference>
<keyword evidence="2 3" id="KW-0687">Ribonucleoprotein</keyword>
<comment type="caution">
    <text evidence="4">The sequence shown here is derived from an EMBL/GenBank/DDBJ whole genome shotgun (WGS) entry which is preliminary data.</text>
</comment>
<dbReference type="GO" id="GO:0005737">
    <property type="term" value="C:cytoplasm"/>
    <property type="evidence" value="ECO:0007669"/>
    <property type="project" value="UniProtKB-ARBA"/>
</dbReference>
<dbReference type="InterPro" id="IPR000307">
    <property type="entry name" value="Ribosomal_bS16"/>
</dbReference>
<dbReference type="PANTHER" id="PTHR12919:SF20">
    <property type="entry name" value="SMALL RIBOSOMAL SUBUNIT PROTEIN BS16M"/>
    <property type="match status" value="1"/>
</dbReference>